<keyword evidence="2" id="KW-0812">Transmembrane</keyword>
<comment type="caution">
    <text evidence="4">The sequence shown here is derived from an EMBL/GenBank/DDBJ whole genome shotgun (WGS) entry which is preliminary data.</text>
</comment>
<dbReference type="AlphaFoldDB" id="A0A512M9N0"/>
<reference evidence="4 5" key="1">
    <citation type="submission" date="2019-07" db="EMBL/GenBank/DDBJ databases">
        <title>Whole genome shotgun sequence of Brevifollis gellanilyticus NBRC 108608.</title>
        <authorList>
            <person name="Hosoyama A."/>
            <person name="Uohara A."/>
            <person name="Ohji S."/>
            <person name="Ichikawa N."/>
        </authorList>
    </citation>
    <scope>NUCLEOTIDE SEQUENCE [LARGE SCALE GENOMIC DNA]</scope>
    <source>
        <strain evidence="4 5">NBRC 108608</strain>
    </source>
</reference>
<sequence>MKLPAFSQMTSLLSSLILMSVFSMSAMGQSQPAPAPGAGGAAAAPAEPTEAEIEAQQKKLIDKIETFGWTRSGKSALGSMAEVSIPQGWRFTGPQGTRDMLKLFDNVPGTSELGMMTTEGLGPWVIFEFENTGYVKDDEKSQLDAGADEMLKTFQEGQEAANVERKRMGLGTLKVVGWALPPRFNDQTKNLEWALRVVSESGNESINYNTRLLGRHGVMEVELVCDPEEMQTLLPQYQGIMKDFQYTTGNTYAEFRAGDKVAEYGLTALIAGGGAVAAAKMGLFAKLGGLVAKLGKGIVVVVVAIGAGIKALFSKLFGRKESV</sequence>
<evidence type="ECO:0000256" key="1">
    <source>
        <dbReference type="SAM" id="MobiDB-lite"/>
    </source>
</evidence>
<accession>A0A512M9N0</accession>
<keyword evidence="2" id="KW-0472">Membrane</keyword>
<feature type="chain" id="PRO_5022187018" evidence="3">
    <location>
        <begin position="29"/>
        <end position="323"/>
    </location>
</feature>
<protein>
    <submittedName>
        <fullName evidence="4">Membrane protein</fullName>
    </submittedName>
</protein>
<dbReference type="RefSeq" id="WP_146851025.1">
    <property type="nucleotide sequence ID" value="NZ_BKAG01000017.1"/>
</dbReference>
<evidence type="ECO:0000256" key="3">
    <source>
        <dbReference type="SAM" id="SignalP"/>
    </source>
</evidence>
<name>A0A512M9N0_9BACT</name>
<evidence type="ECO:0000313" key="4">
    <source>
        <dbReference type="EMBL" id="GEP43448.1"/>
    </source>
</evidence>
<feature type="transmembrane region" description="Helical" evidence="2">
    <location>
        <begin position="264"/>
        <end position="285"/>
    </location>
</feature>
<feature type="transmembrane region" description="Helical" evidence="2">
    <location>
        <begin position="297"/>
        <end position="317"/>
    </location>
</feature>
<dbReference type="OrthoDB" id="196355at2"/>
<dbReference type="EMBL" id="BKAG01000017">
    <property type="protein sequence ID" value="GEP43448.1"/>
    <property type="molecule type" value="Genomic_DNA"/>
</dbReference>
<organism evidence="4 5">
    <name type="scientific">Brevifollis gellanilyticus</name>
    <dbReference type="NCBI Taxonomy" id="748831"/>
    <lineage>
        <taxon>Bacteria</taxon>
        <taxon>Pseudomonadati</taxon>
        <taxon>Verrucomicrobiota</taxon>
        <taxon>Verrucomicrobiia</taxon>
        <taxon>Verrucomicrobiales</taxon>
        <taxon>Verrucomicrobiaceae</taxon>
    </lineage>
</organism>
<dbReference type="Pfam" id="PF09935">
    <property type="entry name" value="DUF2167"/>
    <property type="match status" value="1"/>
</dbReference>
<dbReference type="Proteomes" id="UP000321577">
    <property type="component" value="Unassembled WGS sequence"/>
</dbReference>
<keyword evidence="5" id="KW-1185">Reference proteome</keyword>
<feature type="signal peptide" evidence="3">
    <location>
        <begin position="1"/>
        <end position="28"/>
    </location>
</feature>
<evidence type="ECO:0000313" key="5">
    <source>
        <dbReference type="Proteomes" id="UP000321577"/>
    </source>
</evidence>
<feature type="region of interest" description="Disordered" evidence="1">
    <location>
        <begin position="29"/>
        <end position="52"/>
    </location>
</feature>
<keyword evidence="2" id="KW-1133">Transmembrane helix</keyword>
<keyword evidence="3" id="KW-0732">Signal</keyword>
<proteinExistence type="predicted"/>
<gene>
    <name evidence="4" type="ORF">BGE01nite_27390</name>
</gene>
<dbReference type="InterPro" id="IPR018682">
    <property type="entry name" value="DUF2167_membr"/>
</dbReference>
<evidence type="ECO:0000256" key="2">
    <source>
        <dbReference type="SAM" id="Phobius"/>
    </source>
</evidence>